<gene>
    <name evidence="13" type="ORF">SAMN02745165_00814</name>
</gene>
<keyword evidence="5" id="KW-0479">Metal-binding</keyword>
<evidence type="ECO:0000256" key="11">
    <source>
        <dbReference type="SAM" id="SignalP"/>
    </source>
</evidence>
<evidence type="ECO:0000256" key="7">
    <source>
        <dbReference type="ARBA" id="ARBA00022837"/>
    </source>
</evidence>
<protein>
    <recommendedName>
        <fullName evidence="3">nitrite reductase (cytochrome; ammonia-forming)</fullName>
        <ecNumber evidence="3">1.7.2.2</ecNumber>
    </recommendedName>
</protein>
<keyword evidence="7" id="KW-0106">Calcium</keyword>
<keyword evidence="8" id="KW-0560">Oxidoreductase</keyword>
<dbReference type="Proteomes" id="UP000184171">
    <property type="component" value="Unassembled WGS sequence"/>
</dbReference>
<feature type="signal peptide" evidence="11">
    <location>
        <begin position="1"/>
        <end position="26"/>
    </location>
</feature>
<dbReference type="AlphaFoldDB" id="A0A1M6DV46"/>
<dbReference type="GO" id="GO:0042279">
    <property type="term" value="F:nitrite reductase (cytochrome, ammonia-forming) activity"/>
    <property type="evidence" value="ECO:0007669"/>
    <property type="project" value="UniProtKB-EC"/>
</dbReference>
<comment type="similarity">
    <text evidence="2">Belongs to the cytochrome c-552 family.</text>
</comment>
<comment type="catalytic activity">
    <reaction evidence="10">
        <text>6 Fe(III)-[cytochrome c] + NH4(+) + 2 H2O = 6 Fe(II)-[cytochrome c] + nitrite + 8 H(+)</text>
        <dbReference type="Rhea" id="RHEA:13089"/>
        <dbReference type="Rhea" id="RHEA-COMP:10350"/>
        <dbReference type="Rhea" id="RHEA-COMP:14399"/>
        <dbReference type="ChEBI" id="CHEBI:15377"/>
        <dbReference type="ChEBI" id="CHEBI:15378"/>
        <dbReference type="ChEBI" id="CHEBI:16301"/>
        <dbReference type="ChEBI" id="CHEBI:28938"/>
        <dbReference type="ChEBI" id="CHEBI:29033"/>
        <dbReference type="ChEBI" id="CHEBI:29034"/>
        <dbReference type="EC" id="1.7.2.2"/>
    </reaction>
</comment>
<evidence type="ECO:0000259" key="12">
    <source>
        <dbReference type="Pfam" id="PF09699"/>
    </source>
</evidence>
<dbReference type="SUPFAM" id="SSF48695">
    <property type="entry name" value="Multiheme cytochromes"/>
    <property type="match status" value="2"/>
</dbReference>
<dbReference type="GO" id="GO:0046872">
    <property type="term" value="F:metal ion binding"/>
    <property type="evidence" value="ECO:0007669"/>
    <property type="project" value="UniProtKB-KW"/>
</dbReference>
<evidence type="ECO:0000313" key="14">
    <source>
        <dbReference type="Proteomes" id="UP000184171"/>
    </source>
</evidence>
<name>A0A1M6DV46_MALRU</name>
<evidence type="ECO:0000256" key="5">
    <source>
        <dbReference type="ARBA" id="ARBA00022723"/>
    </source>
</evidence>
<dbReference type="OrthoDB" id="5428211at2"/>
<dbReference type="EC" id="1.7.2.2" evidence="3"/>
<evidence type="ECO:0000256" key="4">
    <source>
        <dbReference type="ARBA" id="ARBA00022617"/>
    </source>
</evidence>
<dbReference type="PANTHER" id="PTHR30633:SF0">
    <property type="entry name" value="CYTOCHROME C-552"/>
    <property type="match status" value="1"/>
</dbReference>
<evidence type="ECO:0000256" key="9">
    <source>
        <dbReference type="ARBA" id="ARBA00023004"/>
    </source>
</evidence>
<feature type="domain" description="Doubled CXXCH motif" evidence="12">
    <location>
        <begin position="179"/>
        <end position="212"/>
    </location>
</feature>
<dbReference type="InterPro" id="IPR010177">
    <property type="entry name" value="Paired_CXXCH_1"/>
</dbReference>
<dbReference type="Gene3D" id="3.90.10.10">
    <property type="entry name" value="Cytochrome C3"/>
    <property type="match status" value="1"/>
</dbReference>
<evidence type="ECO:0000256" key="6">
    <source>
        <dbReference type="ARBA" id="ARBA00022729"/>
    </source>
</evidence>
<dbReference type="GO" id="GO:0019645">
    <property type="term" value="P:anaerobic electron transport chain"/>
    <property type="evidence" value="ECO:0007669"/>
    <property type="project" value="TreeGrafter"/>
</dbReference>
<keyword evidence="9" id="KW-0408">Iron</keyword>
<proteinExistence type="inferred from homology"/>
<reference evidence="13 14" key="1">
    <citation type="submission" date="2016-11" db="EMBL/GenBank/DDBJ databases">
        <authorList>
            <person name="Jaros S."/>
            <person name="Januszkiewicz K."/>
            <person name="Wedrychowicz H."/>
        </authorList>
    </citation>
    <scope>NUCLEOTIDE SEQUENCE [LARGE SCALE GENOMIC DNA]</scope>
    <source>
        <strain evidence="13 14">DSM 5091</strain>
    </source>
</reference>
<dbReference type="RefSeq" id="WP_072905858.1">
    <property type="nucleotide sequence ID" value="NZ_FQZT01000002.1"/>
</dbReference>
<keyword evidence="14" id="KW-1185">Reference proteome</keyword>
<evidence type="ECO:0000256" key="8">
    <source>
        <dbReference type="ARBA" id="ARBA00023002"/>
    </source>
</evidence>
<evidence type="ECO:0000256" key="10">
    <source>
        <dbReference type="ARBA" id="ARBA00049131"/>
    </source>
</evidence>
<organism evidence="13 14">
    <name type="scientific">Malonomonas rubra DSM 5091</name>
    <dbReference type="NCBI Taxonomy" id="1122189"/>
    <lineage>
        <taxon>Bacteria</taxon>
        <taxon>Pseudomonadati</taxon>
        <taxon>Thermodesulfobacteriota</taxon>
        <taxon>Desulfuromonadia</taxon>
        <taxon>Desulfuromonadales</taxon>
        <taxon>Geopsychrobacteraceae</taxon>
        <taxon>Malonomonas</taxon>
    </lineage>
</organism>
<evidence type="ECO:0000256" key="2">
    <source>
        <dbReference type="ARBA" id="ARBA00009288"/>
    </source>
</evidence>
<dbReference type="NCBIfam" id="TIGR01905">
    <property type="entry name" value="paired_CXXCH_1"/>
    <property type="match status" value="1"/>
</dbReference>
<keyword evidence="6 11" id="KW-0732">Signal</keyword>
<accession>A0A1M6DV46</accession>
<evidence type="ECO:0000313" key="13">
    <source>
        <dbReference type="EMBL" id="SHI77000.1"/>
    </source>
</evidence>
<evidence type="ECO:0000256" key="1">
    <source>
        <dbReference type="ARBA" id="ARBA00004196"/>
    </source>
</evidence>
<dbReference type="GO" id="GO:0030288">
    <property type="term" value="C:outer membrane-bounded periplasmic space"/>
    <property type="evidence" value="ECO:0007669"/>
    <property type="project" value="TreeGrafter"/>
</dbReference>
<dbReference type="EMBL" id="FQZT01000002">
    <property type="protein sequence ID" value="SHI77000.1"/>
    <property type="molecule type" value="Genomic_DNA"/>
</dbReference>
<dbReference type="InterPro" id="IPR003321">
    <property type="entry name" value="Cyt_c552"/>
</dbReference>
<feature type="chain" id="PRO_5013291244" description="nitrite reductase (cytochrome; ammonia-forming)" evidence="11">
    <location>
        <begin position="27"/>
        <end position="553"/>
    </location>
</feature>
<dbReference type="InterPro" id="IPR036280">
    <property type="entry name" value="Multihaem_cyt_sf"/>
</dbReference>
<dbReference type="GO" id="GO:0020037">
    <property type="term" value="F:heme binding"/>
    <property type="evidence" value="ECO:0007669"/>
    <property type="project" value="TreeGrafter"/>
</dbReference>
<dbReference type="Pfam" id="PF09699">
    <property type="entry name" value="Paired_CXXCH_1"/>
    <property type="match status" value="1"/>
</dbReference>
<keyword evidence="4" id="KW-0349">Heme</keyword>
<dbReference type="PANTHER" id="PTHR30633">
    <property type="entry name" value="CYTOCHROME C-552 RESPIRATORY NITRITE REDUCTASE"/>
    <property type="match status" value="1"/>
</dbReference>
<evidence type="ECO:0000256" key="3">
    <source>
        <dbReference type="ARBA" id="ARBA00011887"/>
    </source>
</evidence>
<sequence length="553" mass="59242">MKFFRVSLHLLLSCLLVLICASGVFASILTTKHNLSVSGPGTITATTENRVCIFCHTPHHATSVTPLWSRKNSNAIYDLYASSSLVAQPGQPTGGSRLCLSCHDGTIAIGMLDGLVEPIAMTGGITTMPIGSTNLETDLSNDHPISFAYTSTLAAQKGELLDPALLPQEIRLEDGNMLQCTSCHDPHDDPHGMFLVMSNAGSALCISCHDKTGWALGSHATDPAVSVDACLSCHQSHGAPGAKHLLQSSVEEANCLANCHNSVGVGIDIQTDSNKFYSHPVNLATGVHDITENPLTMSKHVECSDCHNPHQVSSQGAPLASPPDVNGRLTGVKGISSTGAVLTESTYEYEICFGCHAENAFYGNQLPTRLIQEQNERLRFDSANPSFHPVTAVGKNLNVPSLRPEYTEASQIYCTDCHGSDSSTRAGGIGADGPHGSIYPHILIARYEQDIYPLTYSVSNYDLCFRCHDPDALFNPMISTFHNGHRLHVQMKGVSCSVCHDPHGVPVTRGATVSANAHLINFDSRFVDPSTAVYDSVTGSCTVSCHQMNPRSH</sequence>
<comment type="subcellular location">
    <subcellularLocation>
        <location evidence="1">Cell envelope</location>
    </subcellularLocation>
</comment>
<dbReference type="STRING" id="1122189.SAMN02745165_00814"/>